<dbReference type="EMBL" id="JAFBCL010000001">
    <property type="protein sequence ID" value="MBM7814514.1"/>
    <property type="molecule type" value="Genomic_DNA"/>
</dbReference>
<dbReference type="InterPro" id="IPR020084">
    <property type="entry name" value="NUDIX_hydrolase_CS"/>
</dbReference>
<dbReference type="SUPFAM" id="SSF55811">
    <property type="entry name" value="Nudix"/>
    <property type="match status" value="1"/>
</dbReference>
<gene>
    <name evidence="4" type="ORF">JOE68_005379</name>
</gene>
<dbReference type="Pfam" id="PF00293">
    <property type="entry name" value="NUDIX"/>
    <property type="match status" value="1"/>
</dbReference>
<dbReference type="Gene3D" id="3.90.79.10">
    <property type="entry name" value="Nucleoside Triphosphate Pyrophosphohydrolase"/>
    <property type="match status" value="1"/>
</dbReference>
<organism evidence="4 5">
    <name type="scientific">Saccharothrix algeriensis</name>
    <dbReference type="NCBI Taxonomy" id="173560"/>
    <lineage>
        <taxon>Bacteria</taxon>
        <taxon>Bacillati</taxon>
        <taxon>Actinomycetota</taxon>
        <taxon>Actinomycetes</taxon>
        <taxon>Pseudonocardiales</taxon>
        <taxon>Pseudonocardiaceae</taxon>
        <taxon>Saccharothrix</taxon>
    </lineage>
</organism>
<protein>
    <submittedName>
        <fullName evidence="4">ADP-ribose pyrophosphatase YjhB (NUDIX family)</fullName>
    </submittedName>
</protein>
<evidence type="ECO:0000313" key="4">
    <source>
        <dbReference type="EMBL" id="MBM7814514.1"/>
    </source>
</evidence>
<name>A0ABS2SFX1_9PSEU</name>
<reference evidence="4 5" key="1">
    <citation type="submission" date="2021-01" db="EMBL/GenBank/DDBJ databases">
        <title>Sequencing the genomes of 1000 actinobacteria strains.</title>
        <authorList>
            <person name="Klenk H.-P."/>
        </authorList>
    </citation>
    <scope>NUCLEOTIDE SEQUENCE [LARGE SCALE GENOMIC DNA]</scope>
    <source>
        <strain evidence="4 5">DSM 44581</strain>
    </source>
</reference>
<dbReference type="PROSITE" id="PS00893">
    <property type="entry name" value="NUDIX_BOX"/>
    <property type="match status" value="1"/>
</dbReference>
<dbReference type="Proteomes" id="UP001195724">
    <property type="component" value="Unassembled WGS sequence"/>
</dbReference>
<keyword evidence="2" id="KW-0378">Hydrolase</keyword>
<proteinExistence type="predicted"/>
<comment type="caution">
    <text evidence="4">The sequence shown here is derived from an EMBL/GenBank/DDBJ whole genome shotgun (WGS) entry which is preliminary data.</text>
</comment>
<accession>A0ABS2SFX1</accession>
<feature type="domain" description="Nudix hydrolase" evidence="3">
    <location>
        <begin position="108"/>
        <end position="238"/>
    </location>
</feature>
<dbReference type="PANTHER" id="PTHR43046">
    <property type="entry name" value="GDP-MANNOSE MANNOSYL HYDROLASE"/>
    <property type="match status" value="1"/>
</dbReference>
<dbReference type="RefSeq" id="WP_204845127.1">
    <property type="nucleotide sequence ID" value="NZ_JAFBCL010000001.1"/>
</dbReference>
<keyword evidence="5" id="KW-1185">Reference proteome</keyword>
<evidence type="ECO:0000256" key="2">
    <source>
        <dbReference type="ARBA" id="ARBA00022801"/>
    </source>
</evidence>
<evidence type="ECO:0000259" key="3">
    <source>
        <dbReference type="PROSITE" id="PS51462"/>
    </source>
</evidence>
<dbReference type="InterPro" id="IPR015797">
    <property type="entry name" value="NUDIX_hydrolase-like_dom_sf"/>
</dbReference>
<sequence length="254" mass="27955">MASTLRQQVLVLYLSAPALDSKVIAWSRYDGTGTASPTTVEDGEPPYGTGIGALRDGWRLFQVSRSCPPRGGHERDEPFPKHQFFFEKLVAESPSAGPDIAWWGSGNSYKLRAAGIVVHDGRLLVCYADVVDGCFPPGGKVRFGESAAAAVHRELVEEIGVSLAVGDPALISEAVYEDGGVLHQEVGFYFRLDWPRDLPPGLVRQVPHEGERFDWVPIDELPDHGFKPPEILPHLFRTGGPIHLVFDRRTYPSE</sequence>
<dbReference type="InterPro" id="IPR000086">
    <property type="entry name" value="NUDIX_hydrolase_dom"/>
</dbReference>
<dbReference type="CDD" id="cd04688">
    <property type="entry name" value="NUDIX_Hydrolase"/>
    <property type="match status" value="1"/>
</dbReference>
<comment type="cofactor">
    <cofactor evidence="1">
        <name>Mg(2+)</name>
        <dbReference type="ChEBI" id="CHEBI:18420"/>
    </cofactor>
</comment>
<evidence type="ECO:0000256" key="1">
    <source>
        <dbReference type="ARBA" id="ARBA00001946"/>
    </source>
</evidence>
<dbReference type="PANTHER" id="PTHR43046:SF14">
    <property type="entry name" value="MUTT_NUDIX FAMILY PROTEIN"/>
    <property type="match status" value="1"/>
</dbReference>
<evidence type="ECO:0000313" key="5">
    <source>
        <dbReference type="Proteomes" id="UP001195724"/>
    </source>
</evidence>
<dbReference type="PROSITE" id="PS51462">
    <property type="entry name" value="NUDIX"/>
    <property type="match status" value="1"/>
</dbReference>